<organism evidence="2 3">
    <name type="scientific">Terriglobus roseus (strain DSM 18391 / NRRL B-41598 / KBS 63)</name>
    <dbReference type="NCBI Taxonomy" id="926566"/>
    <lineage>
        <taxon>Bacteria</taxon>
        <taxon>Pseudomonadati</taxon>
        <taxon>Acidobacteriota</taxon>
        <taxon>Terriglobia</taxon>
        <taxon>Terriglobales</taxon>
        <taxon>Acidobacteriaceae</taxon>
        <taxon>Terriglobus</taxon>
    </lineage>
</organism>
<gene>
    <name evidence="2" type="ordered locus">Terro_0547</name>
</gene>
<dbReference type="SUPFAM" id="SSF53300">
    <property type="entry name" value="vWA-like"/>
    <property type="match status" value="1"/>
</dbReference>
<reference evidence="2 3" key="1">
    <citation type="submission" date="2012-06" db="EMBL/GenBank/DDBJ databases">
        <title>Complete genome of Terriglobus roseus DSM 18391.</title>
        <authorList>
            <consortium name="US DOE Joint Genome Institute (JGI-PGF)"/>
            <person name="Lucas S."/>
            <person name="Copeland A."/>
            <person name="Lapidus A."/>
            <person name="Glavina del Rio T."/>
            <person name="Dalin E."/>
            <person name="Tice H."/>
            <person name="Bruce D."/>
            <person name="Goodwin L."/>
            <person name="Pitluck S."/>
            <person name="Peters L."/>
            <person name="Mikhailova N."/>
            <person name="Munk A.C.C."/>
            <person name="Kyrpides N."/>
            <person name="Mavromatis K."/>
            <person name="Ivanova N."/>
            <person name="Brettin T."/>
            <person name="Detter J.C."/>
            <person name="Han C."/>
            <person name="Larimer F."/>
            <person name="Land M."/>
            <person name="Hauser L."/>
            <person name="Markowitz V."/>
            <person name="Cheng J.-F."/>
            <person name="Hugenholtz P."/>
            <person name="Woyke T."/>
            <person name="Wu D."/>
            <person name="Brambilla E."/>
            <person name="Klenk H.-P."/>
            <person name="Eisen J.A."/>
        </authorList>
    </citation>
    <scope>NUCLEOTIDE SEQUENCE [LARGE SCALE GENOMIC DNA]</scope>
    <source>
        <strain evidence="3">DSM 18391 / NRRL B-41598 / KBS 63</strain>
    </source>
</reference>
<keyword evidence="3" id="KW-1185">Reference proteome</keyword>
<dbReference type="InterPro" id="IPR036465">
    <property type="entry name" value="vWFA_dom_sf"/>
</dbReference>
<dbReference type="STRING" id="926566.Terro_0547"/>
<name>I3ZCB9_TERRK</name>
<dbReference type="CDD" id="cd00198">
    <property type="entry name" value="vWFA"/>
    <property type="match status" value="1"/>
</dbReference>
<dbReference type="HOGENOM" id="CLU_066233_0_0_0"/>
<accession>I3ZCB9</accession>
<dbReference type="KEGG" id="trs:Terro_0547"/>
<dbReference type="Gene3D" id="3.40.50.410">
    <property type="entry name" value="von Willebrand factor, type A domain"/>
    <property type="match status" value="1"/>
</dbReference>
<feature type="compositionally biased region" description="Polar residues" evidence="1">
    <location>
        <begin position="24"/>
        <end position="43"/>
    </location>
</feature>
<dbReference type="EMBL" id="CP003379">
    <property type="protein sequence ID" value="AFL86887.1"/>
    <property type="molecule type" value="Genomic_DNA"/>
</dbReference>
<dbReference type="eggNOG" id="COG1240">
    <property type="taxonomic scope" value="Bacteria"/>
</dbReference>
<sequence>MFLALGAAAFAQTPATPPAAGAASPTQDAASPTQDAAPTTQDPAQQTYTLQAGAKIVLVPATVSIKGQIVYGLKADKFRILDNGVPQPVTLDEDAEGFGLSLVVAVQCSRMAMMEYEKLQGLPTLVESLVGGGPHEVALIRYGAHPELVQPFTRSMAKVASAMAQMGPCEDDEAATRDAVSYASSILENRDTHNRHAVLLVGEARDHGSSVKEKDLIAQLGRSNTVVDAVAYSPGTNETMSDLKHFSGGRGPIGSLIMAVQGMRKNTAKAIAEESGGDYFHFNNRAGFDDSLGKLTNRVHNYYLLSFPIPRGAESGLHEIRVTVPEYPEADIRARRNYYAGDAPPPDVK</sequence>
<dbReference type="Proteomes" id="UP000006056">
    <property type="component" value="Chromosome"/>
</dbReference>
<proteinExistence type="predicted"/>
<evidence type="ECO:0000313" key="3">
    <source>
        <dbReference type="Proteomes" id="UP000006056"/>
    </source>
</evidence>
<dbReference type="AlphaFoldDB" id="I3ZCB9"/>
<evidence type="ECO:0008006" key="4">
    <source>
        <dbReference type="Google" id="ProtNLM"/>
    </source>
</evidence>
<dbReference type="NCBIfam" id="TIGR03436">
    <property type="entry name" value="acidobact_VWFA"/>
    <property type="match status" value="1"/>
</dbReference>
<dbReference type="InterPro" id="IPR017802">
    <property type="entry name" value="VWFA-rel_acidobac-type"/>
</dbReference>
<evidence type="ECO:0000256" key="1">
    <source>
        <dbReference type="SAM" id="MobiDB-lite"/>
    </source>
</evidence>
<protein>
    <recommendedName>
        <fullName evidence="4">VWFA-related domain-containing protein</fullName>
    </recommendedName>
</protein>
<evidence type="ECO:0000313" key="2">
    <source>
        <dbReference type="EMBL" id="AFL86887.1"/>
    </source>
</evidence>
<feature type="region of interest" description="Disordered" evidence="1">
    <location>
        <begin position="15"/>
        <end position="43"/>
    </location>
</feature>